<reference evidence="1 3" key="1">
    <citation type="journal article" date="2008" name="Science">
        <title>The Physcomitrella genome reveals evolutionary insights into the conquest of land by plants.</title>
        <authorList>
            <person name="Rensing S."/>
            <person name="Lang D."/>
            <person name="Zimmer A."/>
            <person name="Terry A."/>
            <person name="Salamov A."/>
            <person name="Shapiro H."/>
            <person name="Nishiyama T."/>
            <person name="Perroud P.-F."/>
            <person name="Lindquist E."/>
            <person name="Kamisugi Y."/>
            <person name="Tanahashi T."/>
            <person name="Sakakibara K."/>
            <person name="Fujita T."/>
            <person name="Oishi K."/>
            <person name="Shin-I T."/>
            <person name="Kuroki Y."/>
            <person name="Toyoda A."/>
            <person name="Suzuki Y."/>
            <person name="Hashimoto A."/>
            <person name="Yamaguchi K."/>
            <person name="Sugano A."/>
            <person name="Kohara Y."/>
            <person name="Fujiyama A."/>
            <person name="Anterola A."/>
            <person name="Aoki S."/>
            <person name="Ashton N."/>
            <person name="Barbazuk W.B."/>
            <person name="Barker E."/>
            <person name="Bennetzen J."/>
            <person name="Bezanilla M."/>
            <person name="Blankenship R."/>
            <person name="Cho S.H."/>
            <person name="Dutcher S."/>
            <person name="Estelle M."/>
            <person name="Fawcett J.A."/>
            <person name="Gundlach H."/>
            <person name="Hanada K."/>
            <person name="Heyl A."/>
            <person name="Hicks K.A."/>
            <person name="Hugh J."/>
            <person name="Lohr M."/>
            <person name="Mayer K."/>
            <person name="Melkozernov A."/>
            <person name="Murata T."/>
            <person name="Nelson D."/>
            <person name="Pils B."/>
            <person name="Prigge M."/>
            <person name="Reiss B."/>
            <person name="Renner T."/>
            <person name="Rombauts S."/>
            <person name="Rushton P."/>
            <person name="Sanderfoot A."/>
            <person name="Schween G."/>
            <person name="Shiu S.-H."/>
            <person name="Stueber K."/>
            <person name="Theodoulou F.L."/>
            <person name="Tu H."/>
            <person name="Van de Peer Y."/>
            <person name="Verrier P.J."/>
            <person name="Waters E."/>
            <person name="Wood A."/>
            <person name="Yang L."/>
            <person name="Cove D."/>
            <person name="Cuming A."/>
            <person name="Hasebe M."/>
            <person name="Lucas S."/>
            <person name="Mishler D.B."/>
            <person name="Reski R."/>
            <person name="Grigoriev I."/>
            <person name="Quatrano R.S."/>
            <person name="Boore J.L."/>
        </authorList>
    </citation>
    <scope>NUCLEOTIDE SEQUENCE [LARGE SCALE GENOMIC DNA]</scope>
    <source>
        <strain evidence="2 3">cv. Gransden 2004</strain>
    </source>
</reference>
<dbReference type="EnsemblPlants" id="Pp3c1_29470V3.1">
    <property type="protein sequence ID" value="PAC:32970507.CDS.1"/>
    <property type="gene ID" value="Pp3c1_29470"/>
</dbReference>
<dbReference type="AlphaFoldDB" id="A9RPP1"/>
<organism evidence="1">
    <name type="scientific">Physcomitrium patens</name>
    <name type="common">Spreading-leaved earth moss</name>
    <name type="synonym">Physcomitrella patens</name>
    <dbReference type="NCBI Taxonomy" id="3218"/>
    <lineage>
        <taxon>Eukaryota</taxon>
        <taxon>Viridiplantae</taxon>
        <taxon>Streptophyta</taxon>
        <taxon>Embryophyta</taxon>
        <taxon>Bryophyta</taxon>
        <taxon>Bryophytina</taxon>
        <taxon>Bryopsida</taxon>
        <taxon>Funariidae</taxon>
        <taxon>Funariales</taxon>
        <taxon>Funariaceae</taxon>
        <taxon>Physcomitrium</taxon>
    </lineage>
</organism>
<dbReference type="FunCoup" id="A9RPP1">
    <property type="interactions" value="2096"/>
</dbReference>
<evidence type="ECO:0000313" key="1">
    <source>
        <dbReference type="EMBL" id="PNR62924.1"/>
    </source>
</evidence>
<dbReference type="OMA" id="IRHHHPM"/>
<dbReference type="HOGENOM" id="CLU_072975_1_0_1"/>
<gene>
    <name evidence="2" type="primary">LOC112283918</name>
    <name evidence="1" type="ORF">PHYPA_001349</name>
</gene>
<dbReference type="RefSeq" id="XP_024379084.1">
    <property type="nucleotide sequence ID" value="XM_024523316.2"/>
</dbReference>
<name>A9RPP1_PHYPA</name>
<dbReference type="OrthoDB" id="1891406at2759"/>
<dbReference type="Proteomes" id="UP000006727">
    <property type="component" value="Chromosome 1"/>
</dbReference>
<dbReference type="eggNOG" id="ENOG502QUMG">
    <property type="taxonomic scope" value="Eukaryota"/>
</dbReference>
<reference evidence="2" key="3">
    <citation type="submission" date="2020-12" db="UniProtKB">
        <authorList>
            <consortium name="EnsemblPlants"/>
        </authorList>
    </citation>
    <scope>IDENTIFICATION</scope>
</reference>
<dbReference type="PaxDb" id="3218-PP1S21_419V6.1"/>
<dbReference type="GeneID" id="112283918"/>
<keyword evidence="3" id="KW-1185">Reference proteome</keyword>
<evidence type="ECO:0000313" key="2">
    <source>
        <dbReference type="EnsemblPlants" id="PAC:32970507.CDS.1"/>
    </source>
</evidence>
<proteinExistence type="predicted"/>
<dbReference type="PANTHER" id="PTHR35506:SF1">
    <property type="entry name" value="OS02G0135600 PROTEIN"/>
    <property type="match status" value="1"/>
</dbReference>
<dbReference type="PANTHER" id="PTHR35506">
    <property type="entry name" value="OS02G0135600 PROTEIN"/>
    <property type="match status" value="1"/>
</dbReference>
<protein>
    <submittedName>
        <fullName evidence="1 2">Uncharacterized protein</fullName>
    </submittedName>
</protein>
<dbReference type="Gramene" id="Pp3c1_29470V3.1">
    <property type="protein sequence ID" value="PAC:32970507.CDS.1"/>
    <property type="gene ID" value="Pp3c1_29470"/>
</dbReference>
<dbReference type="EnsemblPlants" id="Pp3c1_29470V3.2">
    <property type="protein sequence ID" value="PAC:32970508.CDS.1"/>
    <property type="gene ID" value="Pp3c1_29470"/>
</dbReference>
<dbReference type="STRING" id="3218.A9RPP1"/>
<sequence length="314" mass="33871">MADKPARALVCYGDGLMPAVKPHHAHLHQLAVSGSCGFLALRSLPDDESRPVLELAQLLDVYDVYSETACKEDLASGNGSAGAELRQDDLLPSMAERFMGTKATFIANSKSAVALGRRCGFATDCLAEDGSSSLPDASATASKALGLLGFDESSDAKEMNELVFLHLDADNGTSAECGIEFLDSLVGSVQDASKEGTSAYGRLFFVVVLGYGDAKANLGDAVPSIKSKEKLSVELASLRPRQSYTMKTGKPVEGVREEYPLLAVYNQVAVTRRDEVERFMFEDFQNRAGNLAMLVDRFLYEVAFKLWKAPKYGA</sequence>
<dbReference type="Gramene" id="Pp3c1_29470V3.2">
    <property type="protein sequence ID" value="PAC:32970508.CDS.1"/>
    <property type="gene ID" value="Pp3c1_29470"/>
</dbReference>
<reference evidence="1 3" key="2">
    <citation type="journal article" date="2018" name="Plant J.">
        <title>The Physcomitrella patens chromosome-scale assembly reveals moss genome structure and evolution.</title>
        <authorList>
            <person name="Lang D."/>
            <person name="Ullrich K.K."/>
            <person name="Murat F."/>
            <person name="Fuchs J."/>
            <person name="Jenkins J."/>
            <person name="Haas F.B."/>
            <person name="Piednoel M."/>
            <person name="Gundlach H."/>
            <person name="Van Bel M."/>
            <person name="Meyberg R."/>
            <person name="Vives C."/>
            <person name="Morata J."/>
            <person name="Symeonidi A."/>
            <person name="Hiss M."/>
            <person name="Muchero W."/>
            <person name="Kamisugi Y."/>
            <person name="Saleh O."/>
            <person name="Blanc G."/>
            <person name="Decker E.L."/>
            <person name="van Gessel N."/>
            <person name="Grimwood J."/>
            <person name="Hayes R.D."/>
            <person name="Graham S.W."/>
            <person name="Gunter L.E."/>
            <person name="McDaniel S.F."/>
            <person name="Hoernstein S.N.W."/>
            <person name="Larsson A."/>
            <person name="Li F.W."/>
            <person name="Perroud P.F."/>
            <person name="Phillips J."/>
            <person name="Ranjan P."/>
            <person name="Rokshar D.S."/>
            <person name="Rothfels C.J."/>
            <person name="Schneider L."/>
            <person name="Shu S."/>
            <person name="Stevenson D.W."/>
            <person name="Thummler F."/>
            <person name="Tillich M."/>
            <person name="Villarreal Aguilar J.C."/>
            <person name="Widiez T."/>
            <person name="Wong G.K."/>
            <person name="Wymore A."/>
            <person name="Zhang Y."/>
            <person name="Zimmer A.D."/>
            <person name="Quatrano R.S."/>
            <person name="Mayer K.F.X."/>
            <person name="Goodstein D."/>
            <person name="Casacuberta J.M."/>
            <person name="Vandepoele K."/>
            <person name="Reski R."/>
            <person name="Cuming A.C."/>
            <person name="Tuskan G.A."/>
            <person name="Maumus F."/>
            <person name="Salse J."/>
            <person name="Schmutz J."/>
            <person name="Rensing S.A."/>
        </authorList>
    </citation>
    <scope>NUCLEOTIDE SEQUENCE [LARGE SCALE GENOMIC DNA]</scope>
    <source>
        <strain evidence="2 3">cv. Gransden 2004</strain>
    </source>
</reference>
<dbReference type="EMBL" id="ABEU02000001">
    <property type="protein sequence ID" value="PNR62924.1"/>
    <property type="molecule type" value="Genomic_DNA"/>
</dbReference>
<evidence type="ECO:0000313" key="3">
    <source>
        <dbReference type="Proteomes" id="UP000006727"/>
    </source>
</evidence>
<accession>A9RPP1</accession>
<dbReference type="KEGG" id="ppp:112283918"/>